<gene>
    <name evidence="3" type="ORF">SAMN04488694_10553</name>
    <name evidence="2" type="ORF">SAMN05192552_101453</name>
</gene>
<proteinExistence type="predicted"/>
<accession>A0A1G6SLK6</accession>
<dbReference type="STRING" id="392421.SAMN04488694_10553"/>
<reference evidence="3" key="2">
    <citation type="submission" date="2016-10" db="EMBL/GenBank/DDBJ databases">
        <authorList>
            <person name="de Groot N.N."/>
        </authorList>
    </citation>
    <scope>NUCLEOTIDE SEQUENCE [LARGE SCALE GENOMIC DNA]</scope>
    <source>
        <strain evidence="3">CDM_6</strain>
    </source>
</reference>
<dbReference type="GO" id="GO:0003871">
    <property type="term" value="F:5-methyltetrahydropteroyltriglutamate-homocysteine S-methyltransferase activity"/>
    <property type="evidence" value="ECO:0007669"/>
    <property type="project" value="InterPro"/>
</dbReference>
<evidence type="ECO:0000313" key="4">
    <source>
        <dbReference type="Proteomes" id="UP000199320"/>
    </source>
</evidence>
<dbReference type="Gene3D" id="3.20.20.210">
    <property type="match status" value="1"/>
</dbReference>
<evidence type="ECO:0000313" key="5">
    <source>
        <dbReference type="Proteomes" id="UP000324021"/>
    </source>
</evidence>
<keyword evidence="2" id="KW-0808">Transferase</keyword>
<sequence>MENIKRRYTLAECTMTEYVSTTPGLYPLPDWAKDDLSHLKGHQKHDLISGDEGEDITAVYEEARDEVIGVQQDAGLDRIVEGQLRWDDMLAHPLAVADAVETRGIVRYYDNNNFYREPVVTDDLAATGDVASELEAAADLTDGDALQAVLPGPYSLADLATDEHYGDDSDFLAAIADFLADEADAFPDVETLFLLEPSLVENVPDDGEDERASEAIDQVASAVDADVVVQPYWGALEEKVYAHLLDADIDAVGFDFVSNQDDNLYNIQEYGTTDDVALGLADGQNTLVEDPEAIRDRVEWVEGQLPTTDFETVYLTTNTETFYLPYAKYVEKLEVLAEAADLAEVTAA</sequence>
<dbReference type="GO" id="GO:0008652">
    <property type="term" value="P:amino acid biosynthetic process"/>
    <property type="evidence" value="ECO:0007669"/>
    <property type="project" value="InterPro"/>
</dbReference>
<keyword evidence="4" id="KW-1185">Reference proteome</keyword>
<dbReference type="Pfam" id="PF08267">
    <property type="entry name" value="Meth_synt_1"/>
    <property type="match status" value="1"/>
</dbReference>
<name>A0A1G6SLK6_9EURY</name>
<dbReference type="InterPro" id="IPR038071">
    <property type="entry name" value="UROD/MetE-like_sf"/>
</dbReference>
<evidence type="ECO:0000313" key="3">
    <source>
        <dbReference type="EMBL" id="SET28302.1"/>
    </source>
</evidence>
<organism evidence="2 5">
    <name type="scientific">Natrinema hispanicum</name>
    <dbReference type="NCBI Taxonomy" id="392421"/>
    <lineage>
        <taxon>Archaea</taxon>
        <taxon>Methanobacteriati</taxon>
        <taxon>Methanobacteriota</taxon>
        <taxon>Stenosarchaea group</taxon>
        <taxon>Halobacteria</taxon>
        <taxon>Halobacteriales</taxon>
        <taxon>Natrialbaceae</taxon>
        <taxon>Natrinema</taxon>
    </lineage>
</organism>
<dbReference type="InterPro" id="IPR013215">
    <property type="entry name" value="Cbl-indep_Met_Synth_N"/>
</dbReference>
<dbReference type="Proteomes" id="UP000324021">
    <property type="component" value="Unassembled WGS sequence"/>
</dbReference>
<dbReference type="AlphaFoldDB" id="A0A1G6SLK6"/>
<feature type="domain" description="Cobalamin-independent methionine synthase MetE N-terminal" evidence="1">
    <location>
        <begin position="103"/>
        <end position="302"/>
    </location>
</feature>
<dbReference type="EMBL" id="FMZP01000014">
    <property type="protein sequence ID" value="SDD17087.1"/>
    <property type="molecule type" value="Genomic_DNA"/>
</dbReference>
<evidence type="ECO:0000313" key="2">
    <source>
        <dbReference type="EMBL" id="SDD17087.1"/>
    </source>
</evidence>
<dbReference type="EMBL" id="FOIC01000005">
    <property type="protein sequence ID" value="SET28302.1"/>
    <property type="molecule type" value="Genomic_DNA"/>
</dbReference>
<keyword evidence="2" id="KW-0489">Methyltransferase</keyword>
<evidence type="ECO:0000259" key="1">
    <source>
        <dbReference type="Pfam" id="PF08267"/>
    </source>
</evidence>
<dbReference type="GO" id="GO:0008270">
    <property type="term" value="F:zinc ion binding"/>
    <property type="evidence" value="ECO:0007669"/>
    <property type="project" value="InterPro"/>
</dbReference>
<reference evidence="4 5" key="1">
    <citation type="submission" date="2016-10" db="EMBL/GenBank/DDBJ databases">
        <authorList>
            <person name="Varghese N."/>
            <person name="Submissions S."/>
        </authorList>
    </citation>
    <scope>NUCLEOTIDE SEQUENCE [LARGE SCALE GENOMIC DNA]</scope>
    <source>
        <strain evidence="2 5">CDM_1</strain>
        <strain evidence="4">CDM_6</strain>
    </source>
</reference>
<dbReference type="SUPFAM" id="SSF51726">
    <property type="entry name" value="UROD/MetE-like"/>
    <property type="match status" value="1"/>
</dbReference>
<dbReference type="GO" id="GO:0032259">
    <property type="term" value="P:methylation"/>
    <property type="evidence" value="ECO:0007669"/>
    <property type="project" value="UniProtKB-KW"/>
</dbReference>
<dbReference type="Proteomes" id="UP000199320">
    <property type="component" value="Unassembled WGS sequence"/>
</dbReference>
<protein>
    <submittedName>
        <fullName evidence="2">5-methyltetrahydropteroyltriglutamate--homocysteine methyltransferase</fullName>
    </submittedName>
</protein>